<dbReference type="InterPro" id="IPR032675">
    <property type="entry name" value="LRR_dom_sf"/>
</dbReference>
<keyword evidence="3" id="KW-0677">Repeat</keyword>
<comment type="similarity">
    <text evidence="1">Belongs to the NLRP family.</text>
</comment>
<dbReference type="InterPro" id="IPR041267">
    <property type="entry name" value="NLRP_HD2"/>
</dbReference>
<evidence type="ECO:0000259" key="8">
    <source>
        <dbReference type="PROSITE" id="PS50837"/>
    </source>
</evidence>
<evidence type="ECO:0000259" key="7">
    <source>
        <dbReference type="PROSITE" id="PS50824"/>
    </source>
</evidence>
<name>G7NN74_MACMU</name>
<dbReference type="FunFam" id="3.40.50.300:FF:001341">
    <property type="entry name" value="NLR family pyrin domain containing 7"/>
    <property type="match status" value="1"/>
</dbReference>
<dbReference type="CDD" id="cd08320">
    <property type="entry name" value="Pyrin_NALPs"/>
    <property type="match status" value="1"/>
</dbReference>
<dbReference type="Pfam" id="PF02758">
    <property type="entry name" value="PYRIN"/>
    <property type="match status" value="1"/>
</dbReference>
<dbReference type="Gene3D" id="3.40.50.300">
    <property type="entry name" value="P-loop containing nucleotide triphosphate hydrolases"/>
    <property type="match status" value="1"/>
</dbReference>
<dbReference type="PROSITE" id="PS50837">
    <property type="entry name" value="NACHT"/>
    <property type="match status" value="1"/>
</dbReference>
<dbReference type="EMBL" id="CM001271">
    <property type="protein sequence ID" value="EHH30396.1"/>
    <property type="molecule type" value="Genomic_DNA"/>
</dbReference>
<keyword evidence="5" id="KW-0067">ATP-binding</keyword>
<evidence type="ECO:0000256" key="1">
    <source>
        <dbReference type="ARBA" id="ARBA00008665"/>
    </source>
</evidence>
<feature type="non-terminal residue" evidence="9">
    <location>
        <position position="1064"/>
    </location>
</feature>
<dbReference type="SUPFAM" id="SSF52540">
    <property type="entry name" value="P-loop containing nucleoside triphosphate hydrolases"/>
    <property type="match status" value="1"/>
</dbReference>
<dbReference type="InterPro" id="IPR011029">
    <property type="entry name" value="DEATH-like_dom_sf"/>
</dbReference>
<dbReference type="FunFam" id="3.80.10.10:FF:000662">
    <property type="entry name" value="NACHT, LRR and PYD domains-containing protein 2"/>
    <property type="match status" value="1"/>
</dbReference>
<keyword evidence="4" id="KW-0547">Nucleotide-binding</keyword>
<feature type="domain" description="Pyrin" evidence="7">
    <location>
        <begin position="29"/>
        <end position="121"/>
    </location>
</feature>
<keyword evidence="2" id="KW-0433">Leucine-rich repeat</keyword>
<dbReference type="Proteomes" id="UP000013456">
    <property type="component" value="Chromosome 19"/>
</dbReference>
<protein>
    <recommendedName>
        <fullName evidence="10">NLR family pyrin domain containing 7</fullName>
    </recommendedName>
</protein>
<evidence type="ECO:0000256" key="2">
    <source>
        <dbReference type="ARBA" id="ARBA00022614"/>
    </source>
</evidence>
<dbReference type="GO" id="GO:0005524">
    <property type="term" value="F:ATP binding"/>
    <property type="evidence" value="ECO:0007669"/>
    <property type="project" value="UniProtKB-KW"/>
</dbReference>
<proteinExistence type="inferred from homology"/>
<organism evidence="9">
    <name type="scientific">Macaca mulatta</name>
    <name type="common">Rhesus macaque</name>
    <dbReference type="NCBI Taxonomy" id="9544"/>
    <lineage>
        <taxon>Eukaryota</taxon>
        <taxon>Metazoa</taxon>
        <taxon>Chordata</taxon>
        <taxon>Craniata</taxon>
        <taxon>Vertebrata</taxon>
        <taxon>Euteleostomi</taxon>
        <taxon>Mammalia</taxon>
        <taxon>Eutheria</taxon>
        <taxon>Euarchontoglires</taxon>
        <taxon>Primates</taxon>
        <taxon>Haplorrhini</taxon>
        <taxon>Catarrhini</taxon>
        <taxon>Cercopithecidae</taxon>
        <taxon>Cercopithecinae</taxon>
        <taxon>Macaca</taxon>
    </lineage>
</organism>
<feature type="domain" description="NACHT" evidence="8">
    <location>
        <begin position="200"/>
        <end position="510"/>
    </location>
</feature>
<dbReference type="PANTHER" id="PTHR45690:SF20">
    <property type="entry name" value="NACHT, LRR AND PYD DOMAINS-CONTAINING PROTEIN 7"/>
    <property type="match status" value="1"/>
</dbReference>
<reference evidence="9" key="1">
    <citation type="journal article" date="2011" name="Nat. Biotechnol.">
        <title>Genome sequencing and comparison of two nonhuman primate animal models, the cynomolgus and Chinese rhesus macaques.</title>
        <authorList>
            <person name="Yan G."/>
            <person name="Zhang G."/>
            <person name="Fang X."/>
            <person name="Zhang Y."/>
            <person name="Li C."/>
            <person name="Ling F."/>
            <person name="Cooper D.N."/>
            <person name="Li Q."/>
            <person name="Li Y."/>
            <person name="van Gool A.J."/>
            <person name="Du H."/>
            <person name="Chen J."/>
            <person name="Chen R."/>
            <person name="Zhang P."/>
            <person name="Huang Z."/>
            <person name="Thompson J.R."/>
            <person name="Meng Y."/>
            <person name="Bai Y."/>
            <person name="Wang J."/>
            <person name="Zhuo M."/>
            <person name="Wang T."/>
            <person name="Huang Y."/>
            <person name="Wei L."/>
            <person name="Li J."/>
            <person name="Wang Z."/>
            <person name="Hu H."/>
            <person name="Yang P."/>
            <person name="Le L."/>
            <person name="Stenson P.D."/>
            <person name="Li B."/>
            <person name="Liu X."/>
            <person name="Ball E.V."/>
            <person name="An N."/>
            <person name="Huang Q."/>
            <person name="Zhang Y."/>
            <person name="Fan W."/>
            <person name="Zhang X."/>
            <person name="Li Y."/>
            <person name="Wang W."/>
            <person name="Katze M.G."/>
            <person name="Su B."/>
            <person name="Nielsen R."/>
            <person name="Yang H."/>
            <person name="Wang J."/>
            <person name="Wang X."/>
            <person name="Wang J."/>
        </authorList>
    </citation>
    <scope>NUCLEOTIDE SEQUENCE [LARGE SCALE GENOMIC DNA]</scope>
    <source>
        <strain evidence="9">CR-5</strain>
    </source>
</reference>
<feature type="compositionally biased region" description="Basic and acidic residues" evidence="6">
    <location>
        <begin position="141"/>
        <end position="151"/>
    </location>
</feature>
<dbReference type="InterPro" id="IPR001611">
    <property type="entry name" value="Leu-rich_rpt"/>
</dbReference>
<dbReference type="Pfam" id="PF17779">
    <property type="entry name" value="WHD_NOD2"/>
    <property type="match status" value="1"/>
</dbReference>
<evidence type="ECO:0000256" key="6">
    <source>
        <dbReference type="SAM" id="MobiDB-lite"/>
    </source>
</evidence>
<dbReference type="AlphaFoldDB" id="G7NN74"/>
<evidence type="ECO:0000313" key="9">
    <source>
        <dbReference type="EMBL" id="EHH30396.1"/>
    </source>
</evidence>
<dbReference type="InterPro" id="IPR004020">
    <property type="entry name" value="DAPIN"/>
</dbReference>
<dbReference type="SUPFAM" id="SSF47986">
    <property type="entry name" value="DEATH domain"/>
    <property type="match status" value="1"/>
</dbReference>
<dbReference type="InterPro" id="IPR041075">
    <property type="entry name" value="NOD1/2_WH"/>
</dbReference>
<dbReference type="PROSITE" id="PS50824">
    <property type="entry name" value="DAPIN"/>
    <property type="match status" value="1"/>
</dbReference>
<dbReference type="Pfam" id="PF05729">
    <property type="entry name" value="NACHT"/>
    <property type="match status" value="1"/>
</dbReference>
<evidence type="ECO:0008006" key="10">
    <source>
        <dbReference type="Google" id="ProtNLM"/>
    </source>
</evidence>
<sequence length="1064" mass="121220">LCRNYRLEPRPDLREFFSLNLRSHTWSTMTSPQLEWTLQTLLEQLNEDELKSFKSLLRALPLEDVLQKAPWSEVEEADSKKLAEILIHTSSENWIRSATVTVLEEMNLTELCKMAKSEMLEAGQVQEIDNPQLGDAEEDSELAKPGEKEGQRNSVQKQSLVWKNTFWQGDIDSFHDDVIQRNQRFIPFLNPSTPRKLTPYTVVLHGPAGVGKTTLAKKCMLDWTDCNLSPTVRYAFYLSCKELSRMGPCSFAELISKDWPELQDDIPSILAQAQRILFVVDGLDELKVPPGALIQDICGDWEQQKPVPVLLGSLLKRKMLPKATLLVTTRPRALRDLQLLVQQPIYIRVEGFLEEDRRAYFLRHFGDEDQAMRAFELMRSNAALFQLGSAPAVCWIVCTTLKLQMEKGEDPAPTCLTSTGLFLRFLCSQFPQGAQLRGALRALSLLAAQSLWAQMSVLHGEDLESAGVQESDLRLFLDRDILRQDGVAKGCYSFIHLSFQQFLTALFYALEEEEEEDRDGHAWDIGDVQKLLSEEERLKNPDLIQAGRFLFGLANEKRVKELEATFGWRMSPEIKQELLRCDVSRKNGHFTAADLRELLCCLYESQEDELVKEVMAQFKEISLHLNAVDIAPSSFCFKHCQNLQKMSLQVIKKETLPENVAASESNAEAERCTYVTLPSWAQQDLRSLRLWTDFCSLFSSNSNLKFLEVKQSFLSDSSVRILCDHITRSTCHLQKVEIKNVTPDTAYRDFCLAFIGKRTLTHLTLEGHIEWERTMLLLLCDLLRNHKCNLQYLRLGGHCATSEQWVDFFYVLKANQSLRHLHLSASVLLDEGAKLLYKTMTHPKHFLQMLSLENCRLTEASCKDLAAVLVVSQQLTHLCLAKNPIGDTGVKFLCEGLSYPECKLQALVLQQCSITKRGCRYLSEALQEACSLTNLDLSLNQIARGLWILCQALENPNCNLKHLRLWSCSLMPFYCQHLGSALISNQKLETLDLGQNHLWKSGIIQLFRVLRQRTGSLKTLRLKTYETNLEIKKLLEEVKEKNPKLTIDCNASGATAPACCDFFC</sequence>
<dbReference type="InterPro" id="IPR007111">
    <property type="entry name" value="NACHT_NTPase"/>
</dbReference>
<evidence type="ECO:0000256" key="3">
    <source>
        <dbReference type="ARBA" id="ARBA00022737"/>
    </source>
</evidence>
<dbReference type="PANTHER" id="PTHR45690">
    <property type="entry name" value="NACHT, LRR AND PYD DOMAINS-CONTAINING PROTEIN 12"/>
    <property type="match status" value="1"/>
</dbReference>
<dbReference type="InterPro" id="IPR027417">
    <property type="entry name" value="P-loop_NTPase"/>
</dbReference>
<evidence type="ECO:0000256" key="5">
    <source>
        <dbReference type="ARBA" id="ARBA00022840"/>
    </source>
</evidence>
<dbReference type="Pfam" id="PF13516">
    <property type="entry name" value="LRR_6"/>
    <property type="match status" value="1"/>
</dbReference>
<dbReference type="SMART" id="SM00368">
    <property type="entry name" value="LRR_RI"/>
    <property type="match status" value="8"/>
</dbReference>
<gene>
    <name evidence="9" type="ORF">EGK_11055</name>
</gene>
<feature type="region of interest" description="Disordered" evidence="6">
    <location>
        <begin position="137"/>
        <end position="156"/>
    </location>
</feature>
<dbReference type="SMART" id="SM01289">
    <property type="entry name" value="PYRIN"/>
    <property type="match status" value="1"/>
</dbReference>
<dbReference type="Gene3D" id="3.80.10.10">
    <property type="entry name" value="Ribonuclease Inhibitor"/>
    <property type="match status" value="1"/>
</dbReference>
<evidence type="ECO:0000256" key="4">
    <source>
        <dbReference type="ARBA" id="ARBA00022741"/>
    </source>
</evidence>
<feature type="non-terminal residue" evidence="9">
    <location>
        <position position="1"/>
    </location>
</feature>
<accession>G7NN74</accession>
<dbReference type="InterPro" id="IPR050637">
    <property type="entry name" value="NLRP_innate_immun_reg"/>
</dbReference>
<dbReference type="SUPFAM" id="SSF52047">
    <property type="entry name" value="RNI-like"/>
    <property type="match status" value="1"/>
</dbReference>
<dbReference type="Gene3D" id="1.10.533.10">
    <property type="entry name" value="Death Domain, Fas"/>
    <property type="match status" value="1"/>
</dbReference>
<dbReference type="Pfam" id="PF17776">
    <property type="entry name" value="NLRC4_HD2"/>
    <property type="match status" value="1"/>
</dbReference>